<keyword evidence="3" id="KW-1185">Reference proteome</keyword>
<keyword evidence="1" id="KW-0812">Transmembrane</keyword>
<dbReference type="PANTHER" id="PTHR12203:SF35">
    <property type="entry name" value="PROTEIN O-GLUCOSYLTRANSFERASE 1"/>
    <property type="match status" value="1"/>
</dbReference>
<gene>
    <name evidence="2" type="ORF">KHLLAP_LOCUS1049</name>
</gene>
<reference evidence="2" key="1">
    <citation type="submission" date="2023-10" db="EMBL/GenBank/DDBJ databases">
        <authorList>
            <person name="Hackl T."/>
        </authorList>
    </citation>
    <scope>NUCLEOTIDE SEQUENCE</scope>
</reference>
<accession>A0AAI8YD96</accession>
<protein>
    <submittedName>
        <fullName evidence="2">Uu.00g034340.m01.CDS01</fullName>
    </submittedName>
</protein>
<dbReference type="EMBL" id="CAUWAG010000003">
    <property type="protein sequence ID" value="CAJ2500581.1"/>
    <property type="molecule type" value="Genomic_DNA"/>
</dbReference>
<dbReference type="AlphaFoldDB" id="A0AAI8YD96"/>
<keyword evidence="1" id="KW-0472">Membrane</keyword>
<sequence length="702" mass="79923">MTSLAALFPWLITRLFHHRGIIGHQPFRGIGSLYFFDTLSSGIFGGALIISTALMICDSSPLEPTAIATFVTGILASVQNVLWVETYEQTSASQPLVVLCLVSAGFTIFIYANNMRTIVFVKRVVLLLLLVSLIAASTTYGLLKQKTITRHPVDDLVYKSRIEADRWLRHATVSTTLKLAVAEYKDRHHGRDPPQHFDKWFEFARQRKSVVIDRFDQIEKDVFPFWGMKQQKIRDGLEFLKSQPDIGIIEIAGGKATHNEPSDPSQKMILDDTVSMINTFAEHLPSMSIAINLEERPRVLVPWDDVHRYRMAGSKPGFQLLSGRLHRREILESADAVKLNPKAVDLPYVSAQKFRQLQALACPPGSPSRGGVHWDVRGFCSSCTLPHSKEQFLQDWEMSLDPCHQPDIFNLHDFHTTPHRFELYQDLLPLFSRSKTASFNDILLPLMRPDASLEDDGKALGIKSETVFWQGDSNVEALTHQSLHGSHRHRLVHLGNNASAGDEVPVLLGIGSGKDSRFRYEHTRIRDANSVMPFQFSLTRSAENCDDANCQLLQQEFGFEPPSRALDNRYIMLLDTADGPPPDLVRTLRSNSVPLLSTIFQEWYTERLMPWVHFIPIDFRFHGLHSTMAYFIGLKGRGSLNGREQLTEGRLEDAFWIAEQGRKWADKAMRREDMETYLFRQLLEWGRVIQDDRDELGFVLKD</sequence>
<dbReference type="InterPro" id="IPR051091">
    <property type="entry name" value="O-Glucosyltr/Glycosyltrsf_90"/>
</dbReference>
<feature type="transmembrane region" description="Helical" evidence="1">
    <location>
        <begin position="33"/>
        <end position="54"/>
    </location>
</feature>
<keyword evidence="1" id="KW-1133">Transmembrane helix</keyword>
<evidence type="ECO:0000256" key="1">
    <source>
        <dbReference type="SAM" id="Phobius"/>
    </source>
</evidence>
<comment type="caution">
    <text evidence="2">The sequence shown here is derived from an EMBL/GenBank/DDBJ whole genome shotgun (WGS) entry which is preliminary data.</text>
</comment>
<dbReference type="PANTHER" id="PTHR12203">
    <property type="entry name" value="KDEL LYS-ASP-GLU-LEU CONTAINING - RELATED"/>
    <property type="match status" value="1"/>
</dbReference>
<organism evidence="2 3">
    <name type="scientific">Anthostomella pinea</name>
    <dbReference type="NCBI Taxonomy" id="933095"/>
    <lineage>
        <taxon>Eukaryota</taxon>
        <taxon>Fungi</taxon>
        <taxon>Dikarya</taxon>
        <taxon>Ascomycota</taxon>
        <taxon>Pezizomycotina</taxon>
        <taxon>Sordariomycetes</taxon>
        <taxon>Xylariomycetidae</taxon>
        <taxon>Xylariales</taxon>
        <taxon>Xylariaceae</taxon>
        <taxon>Anthostomella</taxon>
    </lineage>
</organism>
<feature type="transmembrane region" description="Helical" evidence="1">
    <location>
        <begin position="124"/>
        <end position="143"/>
    </location>
</feature>
<dbReference type="Proteomes" id="UP001295740">
    <property type="component" value="Unassembled WGS sequence"/>
</dbReference>
<proteinExistence type="predicted"/>
<evidence type="ECO:0000313" key="3">
    <source>
        <dbReference type="Proteomes" id="UP001295740"/>
    </source>
</evidence>
<feature type="transmembrane region" description="Helical" evidence="1">
    <location>
        <begin position="96"/>
        <end position="112"/>
    </location>
</feature>
<evidence type="ECO:0000313" key="2">
    <source>
        <dbReference type="EMBL" id="CAJ2500581.1"/>
    </source>
</evidence>
<name>A0AAI8YD96_9PEZI</name>
<feature type="transmembrane region" description="Helical" evidence="1">
    <location>
        <begin position="66"/>
        <end position="84"/>
    </location>
</feature>